<keyword evidence="3" id="KW-1185">Reference proteome</keyword>
<organism evidence="2 3">
    <name type="scientific">Stachybotrys chartarum (strain CBS 109288 / IBT 7711)</name>
    <name type="common">Toxic black mold</name>
    <name type="synonym">Stilbospora chartarum</name>
    <dbReference type="NCBI Taxonomy" id="1280523"/>
    <lineage>
        <taxon>Eukaryota</taxon>
        <taxon>Fungi</taxon>
        <taxon>Dikarya</taxon>
        <taxon>Ascomycota</taxon>
        <taxon>Pezizomycotina</taxon>
        <taxon>Sordariomycetes</taxon>
        <taxon>Hypocreomycetidae</taxon>
        <taxon>Hypocreales</taxon>
        <taxon>Stachybotryaceae</taxon>
        <taxon>Stachybotrys</taxon>
    </lineage>
</organism>
<dbReference type="Gene3D" id="3.40.50.1820">
    <property type="entry name" value="alpha/beta hydrolase"/>
    <property type="match status" value="1"/>
</dbReference>
<dbReference type="Proteomes" id="UP000028045">
    <property type="component" value="Unassembled WGS sequence"/>
</dbReference>
<dbReference type="HOGENOM" id="CLU_054590_2_1_1"/>
<dbReference type="InterPro" id="IPR029058">
    <property type="entry name" value="AB_hydrolase_fold"/>
</dbReference>
<dbReference type="GO" id="GO:0016787">
    <property type="term" value="F:hydrolase activity"/>
    <property type="evidence" value="ECO:0007669"/>
    <property type="project" value="InterPro"/>
</dbReference>
<dbReference type="OrthoDB" id="10019231at2759"/>
<reference evidence="2 3" key="1">
    <citation type="journal article" date="2014" name="BMC Genomics">
        <title>Comparative genome sequencing reveals chemotype-specific gene clusters in the toxigenic black mold Stachybotrys.</title>
        <authorList>
            <person name="Semeiks J."/>
            <person name="Borek D."/>
            <person name="Otwinowski Z."/>
            <person name="Grishin N.V."/>
        </authorList>
    </citation>
    <scope>NUCLEOTIDE SEQUENCE [LARGE SCALE GENOMIC DNA]</scope>
    <source>
        <strain evidence="3">CBS 109288 / IBT 7711</strain>
    </source>
</reference>
<sequence length="249" mass="27729">MSFTPCCFQSFRWDGEPSGRIDKLADLDVYIAGNDSDAAVLFIHDLYGWTYPNIRLLADHFAKEANVTVYVPDFFDGEVLSFDLIDAEDWAGLDVPGFIGRNSRAAREPQIFDCARALRSKYGKVAAVGYCYGGWASFRLGAREHQPPLVDCIAVGHPSLLTKEDIDGVGVPVQMLAPEIDAAYTAEMKLHTFQTLQASGLVFDYQHFPGVKHSCLIRGNDKIEGEREAMVRGKDAVVWWLKRFLSKSA</sequence>
<accession>A0A084B8B8</accession>
<dbReference type="Pfam" id="PF01738">
    <property type="entry name" value="DLH"/>
    <property type="match status" value="1"/>
</dbReference>
<evidence type="ECO:0000259" key="1">
    <source>
        <dbReference type="Pfam" id="PF01738"/>
    </source>
</evidence>
<proteinExistence type="predicted"/>
<evidence type="ECO:0000313" key="2">
    <source>
        <dbReference type="EMBL" id="KEY73797.1"/>
    </source>
</evidence>
<dbReference type="PANTHER" id="PTHR17630:SF55">
    <property type="entry name" value="DIENELACTONE HYDROLASE FAMILY PROTEIN (AFU_ORTHOLOGUE AFUA_1G01900)"/>
    <property type="match status" value="1"/>
</dbReference>
<evidence type="ECO:0000313" key="3">
    <source>
        <dbReference type="Proteomes" id="UP000028045"/>
    </source>
</evidence>
<gene>
    <name evidence="2" type="ORF">S7711_03100</name>
</gene>
<protein>
    <recommendedName>
        <fullName evidence="1">Dienelactone hydrolase domain-containing protein</fullName>
    </recommendedName>
</protein>
<dbReference type="AlphaFoldDB" id="A0A084B8B8"/>
<feature type="domain" description="Dienelactone hydrolase" evidence="1">
    <location>
        <begin position="28"/>
        <end position="244"/>
    </location>
</feature>
<name>A0A084B8B8_STACB</name>
<dbReference type="EMBL" id="KL647752">
    <property type="protein sequence ID" value="KEY73797.1"/>
    <property type="molecule type" value="Genomic_DNA"/>
</dbReference>
<dbReference type="PANTHER" id="PTHR17630">
    <property type="entry name" value="DIENELACTONE HYDROLASE"/>
    <property type="match status" value="1"/>
</dbReference>
<dbReference type="InterPro" id="IPR002925">
    <property type="entry name" value="Dienelactn_hydro"/>
</dbReference>
<dbReference type="SUPFAM" id="SSF53474">
    <property type="entry name" value="alpha/beta-Hydrolases"/>
    <property type="match status" value="1"/>
</dbReference>